<gene>
    <name evidence="2" type="ORF">LCGC14_0427030</name>
</gene>
<dbReference type="Pfam" id="PF10058">
    <property type="entry name" value="Zn_ribbon_10"/>
    <property type="match status" value="1"/>
</dbReference>
<protein>
    <recommendedName>
        <fullName evidence="1">Lunapark zinc ribbon domain-containing protein</fullName>
    </recommendedName>
</protein>
<feature type="domain" description="Lunapark zinc ribbon" evidence="1">
    <location>
        <begin position="23"/>
        <end position="62"/>
    </location>
</feature>
<proteinExistence type="predicted"/>
<sequence>MTMYPNFDDLINEIFGDYNPPEDKVKKTNKDGMTCTKCNTINEYVTESNQDDGTYVCYKCRKF</sequence>
<dbReference type="InterPro" id="IPR019273">
    <property type="entry name" value="Lunapark_Znf"/>
</dbReference>
<organism evidence="2">
    <name type="scientific">marine sediment metagenome</name>
    <dbReference type="NCBI Taxonomy" id="412755"/>
    <lineage>
        <taxon>unclassified sequences</taxon>
        <taxon>metagenomes</taxon>
        <taxon>ecological metagenomes</taxon>
    </lineage>
</organism>
<accession>A0A0F9VB97</accession>
<comment type="caution">
    <text evidence="2">The sequence shown here is derived from an EMBL/GenBank/DDBJ whole genome shotgun (WGS) entry which is preliminary data.</text>
</comment>
<evidence type="ECO:0000313" key="2">
    <source>
        <dbReference type="EMBL" id="KKN70811.1"/>
    </source>
</evidence>
<name>A0A0F9VB97_9ZZZZ</name>
<dbReference type="EMBL" id="LAZR01000396">
    <property type="protein sequence ID" value="KKN70811.1"/>
    <property type="molecule type" value="Genomic_DNA"/>
</dbReference>
<reference evidence="2" key="1">
    <citation type="journal article" date="2015" name="Nature">
        <title>Complex archaea that bridge the gap between prokaryotes and eukaryotes.</title>
        <authorList>
            <person name="Spang A."/>
            <person name="Saw J.H."/>
            <person name="Jorgensen S.L."/>
            <person name="Zaremba-Niedzwiedzka K."/>
            <person name="Martijn J."/>
            <person name="Lind A.E."/>
            <person name="van Eijk R."/>
            <person name="Schleper C."/>
            <person name="Guy L."/>
            <person name="Ettema T.J."/>
        </authorList>
    </citation>
    <scope>NUCLEOTIDE SEQUENCE</scope>
</reference>
<dbReference type="AlphaFoldDB" id="A0A0F9VB97"/>
<evidence type="ECO:0000259" key="1">
    <source>
        <dbReference type="Pfam" id="PF10058"/>
    </source>
</evidence>